<sequence length="73" mass="7808">MPASEGVHIDARGMKCPWPALRAARAMRSAKTITIEADDPIAPAELEALARQQGWIFTARGPHLFAIALAVTA</sequence>
<evidence type="ECO:0000313" key="2">
    <source>
        <dbReference type="EMBL" id="KKW89393.1"/>
    </source>
</evidence>
<dbReference type="Pfam" id="PF01206">
    <property type="entry name" value="TusA"/>
    <property type="match status" value="1"/>
</dbReference>
<evidence type="ECO:0000313" key="3">
    <source>
        <dbReference type="Proteomes" id="UP000033874"/>
    </source>
</evidence>
<dbReference type="STRING" id="56193.YP76_25260"/>
<keyword evidence="3" id="KW-1185">Reference proteome</keyword>
<protein>
    <submittedName>
        <fullName evidence="2">Redox protein</fullName>
    </submittedName>
</protein>
<dbReference type="RefSeq" id="WP_046766137.1">
    <property type="nucleotide sequence ID" value="NZ_LBIC01000021.1"/>
</dbReference>
<dbReference type="Proteomes" id="UP000033874">
    <property type="component" value="Unassembled WGS sequence"/>
</dbReference>
<name>A0A0M3AH85_9SPHN</name>
<gene>
    <name evidence="2" type="ORF">YP76_25260</name>
</gene>
<organism evidence="2 3">
    <name type="scientific">Sphingobium chungbukense</name>
    <dbReference type="NCBI Taxonomy" id="56193"/>
    <lineage>
        <taxon>Bacteria</taxon>
        <taxon>Pseudomonadati</taxon>
        <taxon>Pseudomonadota</taxon>
        <taxon>Alphaproteobacteria</taxon>
        <taxon>Sphingomonadales</taxon>
        <taxon>Sphingomonadaceae</taxon>
        <taxon>Sphingobium</taxon>
    </lineage>
</organism>
<evidence type="ECO:0000259" key="1">
    <source>
        <dbReference type="Pfam" id="PF01206"/>
    </source>
</evidence>
<reference evidence="2 3" key="1">
    <citation type="submission" date="2015-04" db="EMBL/GenBank/DDBJ databases">
        <title>Genome sequence of aromatic hydrocarbons-degrading Sphingobium chungbukense DJ77.</title>
        <authorList>
            <person name="Kim Y.-C."/>
            <person name="Chae J.-C."/>
        </authorList>
    </citation>
    <scope>NUCLEOTIDE SEQUENCE [LARGE SCALE GENOMIC DNA]</scope>
    <source>
        <strain evidence="2 3">DJ77</strain>
    </source>
</reference>
<dbReference type="SUPFAM" id="SSF64307">
    <property type="entry name" value="SirA-like"/>
    <property type="match status" value="1"/>
</dbReference>
<dbReference type="AlphaFoldDB" id="A0A0M3AH85"/>
<dbReference type="Gene3D" id="3.30.110.40">
    <property type="entry name" value="TusA-like domain"/>
    <property type="match status" value="1"/>
</dbReference>
<dbReference type="EMBL" id="LBIC01000021">
    <property type="protein sequence ID" value="KKW89393.1"/>
    <property type="molecule type" value="Genomic_DNA"/>
</dbReference>
<dbReference type="PATRIC" id="fig|56193.3.peg.5336"/>
<dbReference type="InterPro" id="IPR036868">
    <property type="entry name" value="TusA-like_sf"/>
</dbReference>
<proteinExistence type="predicted"/>
<dbReference type="CDD" id="cd00291">
    <property type="entry name" value="SirA_YedF_YeeD"/>
    <property type="match status" value="1"/>
</dbReference>
<accession>A0A0M3AH85</accession>
<feature type="domain" description="UPF0033" evidence="1">
    <location>
        <begin position="9"/>
        <end position="56"/>
    </location>
</feature>
<comment type="caution">
    <text evidence="2">The sequence shown here is derived from an EMBL/GenBank/DDBJ whole genome shotgun (WGS) entry which is preliminary data.</text>
</comment>
<dbReference type="InterPro" id="IPR001455">
    <property type="entry name" value="TusA-like"/>
</dbReference>